<name>A0A6J4S249_9ACTN</name>
<gene>
    <name evidence="1" type="ORF">AVDCRST_MAG85-671</name>
</gene>
<evidence type="ECO:0000313" key="1">
    <source>
        <dbReference type="EMBL" id="CAA9481036.1"/>
    </source>
</evidence>
<dbReference type="CDD" id="cd02440">
    <property type="entry name" value="AdoMet_MTases"/>
    <property type="match status" value="1"/>
</dbReference>
<dbReference type="Gene3D" id="3.40.50.150">
    <property type="entry name" value="Vaccinia Virus protein VP39"/>
    <property type="match status" value="1"/>
</dbReference>
<dbReference type="InterPro" id="IPR019410">
    <property type="entry name" value="Methyltransf_16"/>
</dbReference>
<dbReference type="PANTHER" id="PTHR14614">
    <property type="entry name" value="HEPATOCELLULAR CARCINOMA-ASSOCIATED ANTIGEN"/>
    <property type="match status" value="1"/>
</dbReference>
<protein>
    <recommendedName>
        <fullName evidence="2">SAM-dependent methyltransferase</fullName>
    </recommendedName>
</protein>
<dbReference type="AlphaFoldDB" id="A0A6J4S249"/>
<evidence type="ECO:0008006" key="2">
    <source>
        <dbReference type="Google" id="ProtNLM"/>
    </source>
</evidence>
<dbReference type="Pfam" id="PF10294">
    <property type="entry name" value="Methyltransf_16"/>
    <property type="match status" value="1"/>
</dbReference>
<dbReference type="EMBL" id="CADCVT010000068">
    <property type="protein sequence ID" value="CAA9481036.1"/>
    <property type="molecule type" value="Genomic_DNA"/>
</dbReference>
<dbReference type="SUPFAM" id="SSF53335">
    <property type="entry name" value="S-adenosyl-L-methionine-dependent methyltransferases"/>
    <property type="match status" value="1"/>
</dbReference>
<dbReference type="InterPro" id="IPR029063">
    <property type="entry name" value="SAM-dependent_MTases_sf"/>
</dbReference>
<dbReference type="PANTHER" id="PTHR14614:SF132">
    <property type="entry name" value="PROTEIN-LYSINE METHYLTRANSFERASE C42C1.13"/>
    <property type="match status" value="1"/>
</dbReference>
<reference evidence="1" key="1">
    <citation type="submission" date="2020-02" db="EMBL/GenBank/DDBJ databases">
        <authorList>
            <person name="Meier V. D."/>
        </authorList>
    </citation>
    <scope>NUCLEOTIDE SEQUENCE</scope>
    <source>
        <strain evidence="1">AVDCRST_MAG85</strain>
    </source>
</reference>
<accession>A0A6J4S249</accession>
<sequence>MTADVQHIGRPNASPVLRASIAEQIAALRGPDAPAAPPPLLEIAVERVALPGGHVLVARPSDWPELRENEAFDKRPTPYWAVPWPSGLSLARLVASQPPKGKRVLELGCGLAIPTVAAARAGAAHVLATDVNTDSIVFAAHNLHLNDVTGDTAVGDWRQIVETFADEPWDLVLAADVLYTRENVQLLVDVLPGLLAPGGEVWLADPRRAGAGEFLPIAKKLWHVDSHEDPEDDRVMLHRLHGRRR</sequence>
<organism evidence="1">
    <name type="scientific">uncultured Solirubrobacteraceae bacterium</name>
    <dbReference type="NCBI Taxonomy" id="1162706"/>
    <lineage>
        <taxon>Bacteria</taxon>
        <taxon>Bacillati</taxon>
        <taxon>Actinomycetota</taxon>
        <taxon>Thermoleophilia</taxon>
        <taxon>Solirubrobacterales</taxon>
        <taxon>Solirubrobacteraceae</taxon>
        <taxon>environmental samples</taxon>
    </lineage>
</organism>
<proteinExistence type="predicted"/>